<accession>A0A9N8MF91</accession>
<dbReference type="GO" id="GO:0102710">
    <property type="term" value="F:D-inositol-3-phosphate glycosyltransferase activity"/>
    <property type="evidence" value="ECO:0007669"/>
    <property type="project" value="UniProtKB-EC"/>
</dbReference>
<dbReference type="Gene3D" id="3.40.50.2000">
    <property type="entry name" value="Glycogen Phosphorylase B"/>
    <property type="match status" value="2"/>
</dbReference>
<dbReference type="SUPFAM" id="SSF53756">
    <property type="entry name" value="UDP-Glycosyltransferase/glycogen phosphorylase"/>
    <property type="match status" value="1"/>
</dbReference>
<keyword evidence="2" id="KW-0808">Transferase</keyword>
<dbReference type="InterPro" id="IPR001296">
    <property type="entry name" value="Glyco_trans_1"/>
</dbReference>
<keyword evidence="2" id="KW-0328">Glycosyltransferase</keyword>
<dbReference type="EMBL" id="CAJIMS010000001">
    <property type="protein sequence ID" value="CAD7803967.1"/>
    <property type="molecule type" value="Genomic_DNA"/>
</dbReference>
<keyword evidence="3" id="KW-1185">Reference proteome</keyword>
<gene>
    <name evidence="2" type="primary">mshA_1</name>
    <name evidence="2" type="ORF">CHRY9390_01156</name>
</gene>
<dbReference type="EC" id="2.4.1.250" evidence="2"/>
<feature type="domain" description="Glycosyl transferase family 1" evidence="1">
    <location>
        <begin position="191"/>
        <end position="360"/>
    </location>
</feature>
<dbReference type="Proteomes" id="UP000662618">
    <property type="component" value="Unassembled WGS sequence"/>
</dbReference>
<protein>
    <submittedName>
        <fullName evidence="2">D-inositol 3-phosphate glycosyltransferase</fullName>
        <ecNumber evidence="2">2.4.1.250</ecNumber>
    </submittedName>
</protein>
<dbReference type="PANTHER" id="PTHR12526">
    <property type="entry name" value="GLYCOSYLTRANSFERASE"/>
    <property type="match status" value="1"/>
</dbReference>
<reference evidence="2" key="1">
    <citation type="submission" date="2020-12" db="EMBL/GenBank/DDBJ databases">
        <authorList>
            <person name="Rodrigo-Torres L."/>
            <person name="Arahal R. D."/>
            <person name="Lucena T."/>
        </authorList>
    </citation>
    <scope>NUCLEOTIDE SEQUENCE</scope>
    <source>
        <strain evidence="2">CECT 9390</strain>
    </source>
</reference>
<dbReference type="Pfam" id="PF00534">
    <property type="entry name" value="Glycos_transf_1"/>
    <property type="match status" value="1"/>
</dbReference>
<evidence type="ECO:0000313" key="3">
    <source>
        <dbReference type="Proteomes" id="UP000662618"/>
    </source>
</evidence>
<dbReference type="CDD" id="cd03801">
    <property type="entry name" value="GT4_PimA-like"/>
    <property type="match status" value="1"/>
</dbReference>
<evidence type="ECO:0000313" key="2">
    <source>
        <dbReference type="EMBL" id="CAD7803967.1"/>
    </source>
</evidence>
<dbReference type="AlphaFoldDB" id="A0A9N8MF91"/>
<comment type="caution">
    <text evidence="2">The sequence shown here is derived from an EMBL/GenBank/DDBJ whole genome shotgun (WGS) entry which is preliminary data.</text>
</comment>
<organism evidence="2 3">
    <name type="scientific">Chryseobacterium aquaeductus</name>
    <dbReference type="NCBI Taxonomy" id="2675056"/>
    <lineage>
        <taxon>Bacteria</taxon>
        <taxon>Pseudomonadati</taxon>
        <taxon>Bacteroidota</taxon>
        <taxon>Flavobacteriia</taxon>
        <taxon>Flavobacteriales</taxon>
        <taxon>Weeksellaceae</taxon>
        <taxon>Chryseobacterium group</taxon>
        <taxon>Chryseobacterium</taxon>
    </lineage>
</organism>
<name>A0A9N8MF91_9FLAO</name>
<evidence type="ECO:0000259" key="1">
    <source>
        <dbReference type="Pfam" id="PF00534"/>
    </source>
</evidence>
<sequence>MPKKILFILHEATESGAPLVAFSFMQWLKKNTDVQFDCYVISQGSLLPKLIEVCENVFQKPPSKQYRVREKLQRFITQNKITHEESFFKVLTDKNYDLIYLNSIFSIPEFRKIEKYFLKPKKILHLHEAQFLISFFEKLFPEINPAENIDYLIAVSETAKKHFLKKYSHSAERTAIVYPYVEKPLNPDINIKKIRQQLGIKEETFVIGNIGNPHLVKSSEMLPILASNLKKKYPDFNFKLLVVGGGDDNIFSLSNRIDAEKLQVDDKIVFINHQSDIVPYLQIMDLYAMISREESFSLMTVLAALSNVPVISFKNNGGPEELLNEDIAFFTDYLDCAMLADKIYIISQNSEKRQSKAQKAHAHFQQFFSGETGNEKLWSISQNL</sequence>
<proteinExistence type="predicted"/>
<dbReference type="RefSeq" id="WP_162087586.1">
    <property type="nucleotide sequence ID" value="NZ_CAJIMS010000001.1"/>
</dbReference>